<dbReference type="Pfam" id="PF20150">
    <property type="entry name" value="2EXR"/>
    <property type="match status" value="1"/>
</dbReference>
<comment type="caution">
    <text evidence="2">The sequence shown here is derived from an EMBL/GenBank/DDBJ whole genome shotgun (WGS) entry which is preliminary data.</text>
</comment>
<evidence type="ECO:0000259" key="1">
    <source>
        <dbReference type="Pfam" id="PF20150"/>
    </source>
</evidence>
<evidence type="ECO:0000313" key="3">
    <source>
        <dbReference type="Proteomes" id="UP001163105"/>
    </source>
</evidence>
<proteinExistence type="predicted"/>
<keyword evidence="3" id="KW-1185">Reference proteome</keyword>
<organism evidence="2 3">
    <name type="scientific">Purpureocillium lavendulum</name>
    <dbReference type="NCBI Taxonomy" id="1247861"/>
    <lineage>
        <taxon>Eukaryota</taxon>
        <taxon>Fungi</taxon>
        <taxon>Dikarya</taxon>
        <taxon>Ascomycota</taxon>
        <taxon>Pezizomycotina</taxon>
        <taxon>Sordariomycetes</taxon>
        <taxon>Hypocreomycetidae</taxon>
        <taxon>Hypocreales</taxon>
        <taxon>Ophiocordycipitaceae</taxon>
        <taxon>Purpureocillium</taxon>
    </lineage>
</organism>
<gene>
    <name evidence="2" type="ORF">O9K51_07245</name>
</gene>
<feature type="domain" description="2EXR" evidence="1">
    <location>
        <begin position="5"/>
        <end position="120"/>
    </location>
</feature>
<dbReference type="Proteomes" id="UP001163105">
    <property type="component" value="Unassembled WGS sequence"/>
</dbReference>
<reference evidence="2" key="1">
    <citation type="submission" date="2023-01" db="EMBL/GenBank/DDBJ databases">
        <title>The growth and conidiation of Purpureocillium lavendulum are regulated by nitrogen source and histone H3K14 acetylation.</title>
        <authorList>
            <person name="Tang P."/>
            <person name="Han J."/>
            <person name="Zhang C."/>
            <person name="Tang P."/>
            <person name="Qi F."/>
            <person name="Zhang K."/>
            <person name="Liang L."/>
        </authorList>
    </citation>
    <scope>NUCLEOTIDE SEQUENCE</scope>
    <source>
        <strain evidence="2">YMF1.00683</strain>
    </source>
</reference>
<dbReference type="InterPro" id="IPR045518">
    <property type="entry name" value="2EXR"/>
</dbReference>
<accession>A0AB34FJH6</accession>
<sequence length="360" mass="41434">MAATFHPFVRLPGEIRDMIWDFAVRPRQPSVHHFHPYSVADESEAVPPNALRYSSDPGLRSLSPRYSKYGPSVHGLAVATRQTWPSSSPLWRSDMMQHPSTYMFDHGLWTACRESRLAMRRQLKPDYWHDQRREYEELWAACMEPATPPDGPATMSVNIDSQVRYVTVHPVTDLFVMLPLDCEYRRRVDAWGGLEFNLPIIYRLGYCVKNIAFEFDPKWLKVGSPLYMSWLQYENSVLGELARAILDLSLTENLWVIEHRLRRTGSAPAADQSADTMEGDGARLEFISDTHRFVEVRWYDPGWATEYEEDDGIGDVFAFMRFLEEGFEEDARGSVSYESESSGFTREGDPKLRVLACEAL</sequence>
<dbReference type="EMBL" id="JAQHRD010000006">
    <property type="protein sequence ID" value="KAJ6439360.1"/>
    <property type="molecule type" value="Genomic_DNA"/>
</dbReference>
<name>A0AB34FJH6_9HYPO</name>
<dbReference type="AlphaFoldDB" id="A0AB34FJH6"/>
<evidence type="ECO:0000313" key="2">
    <source>
        <dbReference type="EMBL" id="KAJ6439360.1"/>
    </source>
</evidence>
<protein>
    <submittedName>
        <fullName evidence="2">Beta-lactamase-like protein</fullName>
    </submittedName>
</protein>